<proteinExistence type="inferred from homology"/>
<evidence type="ECO:0000313" key="5">
    <source>
        <dbReference type="EMBL" id="OWT60064.1"/>
    </source>
</evidence>
<name>A0A225MFN0_9BURK</name>
<dbReference type="InterPro" id="IPR005000">
    <property type="entry name" value="Aldolase/citrate-lyase_domain"/>
</dbReference>
<dbReference type="GO" id="GO:0046872">
    <property type="term" value="F:metal ion binding"/>
    <property type="evidence" value="ECO:0007669"/>
    <property type="project" value="UniProtKB-KW"/>
</dbReference>
<evidence type="ECO:0000259" key="4">
    <source>
        <dbReference type="Pfam" id="PF03328"/>
    </source>
</evidence>
<dbReference type="InterPro" id="IPR015813">
    <property type="entry name" value="Pyrv/PenolPyrv_kinase-like_dom"/>
</dbReference>
<keyword evidence="3" id="KW-0456">Lyase</keyword>
<dbReference type="PANTHER" id="PTHR30502:SF0">
    <property type="entry name" value="PHOSPHOENOLPYRUVATE CARBOXYLASE FAMILY PROTEIN"/>
    <property type="match status" value="1"/>
</dbReference>
<dbReference type="InterPro" id="IPR040442">
    <property type="entry name" value="Pyrv_kinase-like_dom_sf"/>
</dbReference>
<protein>
    <submittedName>
        <fullName evidence="5">2,4-dihydroxyhept-2-ene-1,7-dioic acid aldolase</fullName>
    </submittedName>
</protein>
<organism evidence="5 6">
    <name type="scientific">Candidimonas nitroreducens</name>
    <dbReference type="NCBI Taxonomy" id="683354"/>
    <lineage>
        <taxon>Bacteria</taxon>
        <taxon>Pseudomonadati</taxon>
        <taxon>Pseudomonadota</taxon>
        <taxon>Betaproteobacteria</taxon>
        <taxon>Burkholderiales</taxon>
        <taxon>Alcaligenaceae</taxon>
        <taxon>Candidimonas</taxon>
    </lineage>
</organism>
<evidence type="ECO:0000313" key="6">
    <source>
        <dbReference type="Proteomes" id="UP000214603"/>
    </source>
</evidence>
<comment type="similarity">
    <text evidence="1">Belongs to the HpcH/HpaI aldolase family.</text>
</comment>
<dbReference type="SUPFAM" id="SSF51621">
    <property type="entry name" value="Phosphoenolpyruvate/pyruvate domain"/>
    <property type="match status" value="1"/>
</dbReference>
<sequence length="271" mass="29196">MEQSRRRSGYKTPVGMNMHLAEMSRKPGGLMMGWCSSGSALLGEAMAAADFAAITIDLQHGAQDFSDALRILQAIDGRGVPAMCRVPWNEPSIVMKALDAGFEGIICPMVNDRAEAQRLASYCHYPPRGQRSFGPYRANIAFGSGYVERTWDELVILPMVETAAGLKNVDEILSTPGISGVYVGPKDLALALGQPALDTPCKPVQQAIMHILARTRAAGKLCGIACGSAQMLADMLSAGFHIATLQSDLQLFMYGLNRQLAEARQLRRPAA</sequence>
<gene>
    <name evidence="5" type="ORF">CEY11_10325</name>
</gene>
<dbReference type="Pfam" id="PF03328">
    <property type="entry name" value="HpcH_HpaI"/>
    <property type="match status" value="1"/>
</dbReference>
<dbReference type="PANTHER" id="PTHR30502">
    <property type="entry name" value="2-KETO-3-DEOXY-L-RHAMNONATE ALDOLASE"/>
    <property type="match status" value="1"/>
</dbReference>
<keyword evidence="2" id="KW-0479">Metal-binding</keyword>
<evidence type="ECO:0000256" key="2">
    <source>
        <dbReference type="ARBA" id="ARBA00022723"/>
    </source>
</evidence>
<dbReference type="GO" id="GO:0016832">
    <property type="term" value="F:aldehyde-lyase activity"/>
    <property type="evidence" value="ECO:0007669"/>
    <property type="project" value="TreeGrafter"/>
</dbReference>
<comment type="caution">
    <text evidence="5">The sequence shown here is derived from an EMBL/GenBank/DDBJ whole genome shotgun (WGS) entry which is preliminary data.</text>
</comment>
<accession>A0A225MFN0</accession>
<reference evidence="6" key="1">
    <citation type="submission" date="2017-06" db="EMBL/GenBank/DDBJ databases">
        <title>Herbaspirillum phytohormonus sp. nov., isolated from the root nodule of Robinia pseudoacacia in lead-zinc mine.</title>
        <authorList>
            <person name="Fan M."/>
            <person name="Lin Y."/>
        </authorList>
    </citation>
    <scope>NUCLEOTIDE SEQUENCE [LARGE SCALE GENOMIC DNA]</scope>
    <source>
        <strain evidence="6">SC-089</strain>
    </source>
</reference>
<dbReference type="Proteomes" id="UP000214603">
    <property type="component" value="Unassembled WGS sequence"/>
</dbReference>
<evidence type="ECO:0000256" key="1">
    <source>
        <dbReference type="ARBA" id="ARBA00005568"/>
    </source>
</evidence>
<dbReference type="EMBL" id="NJIH01000006">
    <property type="protein sequence ID" value="OWT60064.1"/>
    <property type="molecule type" value="Genomic_DNA"/>
</dbReference>
<evidence type="ECO:0000256" key="3">
    <source>
        <dbReference type="ARBA" id="ARBA00023239"/>
    </source>
</evidence>
<keyword evidence="6" id="KW-1185">Reference proteome</keyword>
<feature type="domain" description="HpcH/HpaI aldolase/citrate lyase" evidence="4">
    <location>
        <begin position="32"/>
        <end position="252"/>
    </location>
</feature>
<dbReference type="AlphaFoldDB" id="A0A225MFN0"/>
<dbReference type="Gene3D" id="3.20.20.60">
    <property type="entry name" value="Phosphoenolpyruvate-binding domains"/>
    <property type="match status" value="1"/>
</dbReference>
<dbReference type="InterPro" id="IPR050251">
    <property type="entry name" value="HpcH-HpaI_aldolase"/>
</dbReference>
<dbReference type="GO" id="GO:0005737">
    <property type="term" value="C:cytoplasm"/>
    <property type="evidence" value="ECO:0007669"/>
    <property type="project" value="TreeGrafter"/>
</dbReference>